<dbReference type="EMBL" id="WMBB01000002">
    <property type="protein sequence ID" value="MTE12275.1"/>
    <property type="molecule type" value="Genomic_DNA"/>
</dbReference>
<dbReference type="AlphaFoldDB" id="A0A6I3KV04"/>
<reference evidence="3 4" key="1">
    <citation type="submission" date="2019-11" db="EMBL/GenBank/DDBJ databases">
        <title>Nocardia sp. nov. CT2-14 isolated from soil.</title>
        <authorList>
            <person name="Kanchanasin P."/>
            <person name="Tanasupawat S."/>
            <person name="Yuki M."/>
            <person name="Kudo T."/>
        </authorList>
    </citation>
    <scope>NUCLEOTIDE SEQUENCE [LARGE SCALE GENOMIC DNA]</scope>
    <source>
        <strain evidence="3 4">CT2-14</strain>
    </source>
</reference>
<comment type="caution">
    <text evidence="3">The sequence shown here is derived from an EMBL/GenBank/DDBJ whole genome shotgun (WGS) entry which is preliminary data.</text>
</comment>
<dbReference type="GO" id="GO:0003677">
    <property type="term" value="F:DNA binding"/>
    <property type="evidence" value="ECO:0007669"/>
    <property type="project" value="UniProtKB-KW"/>
</dbReference>
<accession>A0A6I3KV04</accession>
<dbReference type="Pfam" id="PF00440">
    <property type="entry name" value="TetR_N"/>
    <property type="match status" value="1"/>
</dbReference>
<sequence>MWQGGAGSGDGVRVAVTDARERIILAAEQLIAERGQAVPLRDIAAAAGQRNNSAIQYHFGSRDGLIEAVVEHRLATLEVRRLELLAEQAAAGATSVHDLLEALVIPMLELGERYGINHYARFLEQIHTHRAVTDAANLESERRTSVRVIMQQLERELTELPKRLRLRRLRALPTVLFALLADHERAVEAGRVTAGDTVAWGEIVDMLAGVLIAPAVERAPVR</sequence>
<keyword evidence="4" id="KW-1185">Reference proteome</keyword>
<keyword evidence="1" id="KW-0238">DNA-binding</keyword>
<evidence type="ECO:0000259" key="2">
    <source>
        <dbReference type="Pfam" id="PF00440"/>
    </source>
</evidence>
<dbReference type="InterPro" id="IPR009057">
    <property type="entry name" value="Homeodomain-like_sf"/>
</dbReference>
<dbReference type="SUPFAM" id="SSF46689">
    <property type="entry name" value="Homeodomain-like"/>
    <property type="match status" value="1"/>
</dbReference>
<dbReference type="Gene3D" id="1.10.357.10">
    <property type="entry name" value="Tetracycline Repressor, domain 2"/>
    <property type="match status" value="1"/>
</dbReference>
<gene>
    <name evidence="3" type="ORF">GLP40_05685</name>
</gene>
<proteinExistence type="predicted"/>
<organism evidence="3 4">
    <name type="scientific">Nocardia aurantiaca</name>
    <dbReference type="NCBI Taxonomy" id="2675850"/>
    <lineage>
        <taxon>Bacteria</taxon>
        <taxon>Bacillati</taxon>
        <taxon>Actinomycetota</taxon>
        <taxon>Actinomycetes</taxon>
        <taxon>Mycobacteriales</taxon>
        <taxon>Nocardiaceae</taxon>
        <taxon>Nocardia</taxon>
    </lineage>
</organism>
<dbReference type="InterPro" id="IPR001647">
    <property type="entry name" value="HTH_TetR"/>
</dbReference>
<dbReference type="Proteomes" id="UP000432464">
    <property type="component" value="Unassembled WGS sequence"/>
</dbReference>
<evidence type="ECO:0000313" key="3">
    <source>
        <dbReference type="EMBL" id="MTE12275.1"/>
    </source>
</evidence>
<name>A0A6I3KV04_9NOCA</name>
<feature type="domain" description="HTH tetR-type" evidence="2">
    <location>
        <begin position="23"/>
        <end position="69"/>
    </location>
</feature>
<evidence type="ECO:0000256" key="1">
    <source>
        <dbReference type="ARBA" id="ARBA00023125"/>
    </source>
</evidence>
<protein>
    <submittedName>
        <fullName evidence="3">TetR family transcriptional regulator</fullName>
    </submittedName>
</protein>
<evidence type="ECO:0000313" key="4">
    <source>
        <dbReference type="Proteomes" id="UP000432464"/>
    </source>
</evidence>